<dbReference type="EMBL" id="FOYZ01000001">
    <property type="protein sequence ID" value="SFR54635.1"/>
    <property type="molecule type" value="Genomic_DNA"/>
</dbReference>
<gene>
    <name evidence="5" type="ORF">SAMN05661086_00041</name>
</gene>
<dbReference type="RefSeq" id="WP_092558683.1">
    <property type="nucleotide sequence ID" value="NZ_FOYZ01000001.1"/>
</dbReference>
<reference evidence="5 6" key="1">
    <citation type="submission" date="2016-10" db="EMBL/GenBank/DDBJ databases">
        <authorList>
            <person name="de Groot N.N."/>
        </authorList>
    </citation>
    <scope>NUCLEOTIDE SEQUENCE [LARGE SCALE GENOMIC DNA]</scope>
    <source>
        <strain evidence="5 6">743A</strain>
    </source>
</reference>
<dbReference type="PANTHER" id="PTHR30290">
    <property type="entry name" value="PERIPLASMIC BINDING COMPONENT OF ABC TRANSPORTER"/>
    <property type="match status" value="1"/>
</dbReference>
<accession>A0A1I6HJI6</accession>
<dbReference type="GO" id="GO:1904680">
    <property type="term" value="F:peptide transmembrane transporter activity"/>
    <property type="evidence" value="ECO:0007669"/>
    <property type="project" value="TreeGrafter"/>
</dbReference>
<evidence type="ECO:0000259" key="4">
    <source>
        <dbReference type="Pfam" id="PF00496"/>
    </source>
</evidence>
<dbReference type="Gene3D" id="3.10.105.10">
    <property type="entry name" value="Dipeptide-binding Protein, Domain 3"/>
    <property type="match status" value="1"/>
</dbReference>
<keyword evidence="3" id="KW-0732">Signal</keyword>
<dbReference type="PANTHER" id="PTHR30290:SF9">
    <property type="entry name" value="OLIGOPEPTIDE-BINDING PROTEIN APPA"/>
    <property type="match status" value="1"/>
</dbReference>
<dbReference type="Gene3D" id="3.40.190.10">
    <property type="entry name" value="Periplasmic binding protein-like II"/>
    <property type="match status" value="2"/>
</dbReference>
<dbReference type="Proteomes" id="UP000199659">
    <property type="component" value="Unassembled WGS sequence"/>
</dbReference>
<dbReference type="InterPro" id="IPR000914">
    <property type="entry name" value="SBP_5_dom"/>
</dbReference>
<sequence>MKKVLAFFLLTVMLISTLSGCRQEKVKEALSNAAKGSEEVNSTEIEEKEQLPLVVGYGEFDERFHPFFAESQEDIEAEGFTQEKLLTIDRAGSVIYHGIEGETKSFCGKEYTYKGIADFDVNYDQAADFTTYHIKIRDDVKFSDGKPLTTDDIIFSLYVLSDSSYEGARDVQLDAVVGMKNYRYNSTLAEEITDKEISEYIEKMSPEFAAVISEELIAPKLREVFEWCASLYEKVEWSEYTQLYPETKDLFAYFYSIDEAYDSKNVEDEEQVITDIISMYEEDYKTLGTKYADDEEYFKAEVRELAQNCILQEKNAEGVGQEVSNIEGITRISDTELEVKTRGYDDTTIYQFNFEIAPLHYYGNKSSYNYEKNQFGFKRGDLSAVKKKMSQPMGAGPYKFVKYENNTVYLERNETYYKGQPKISKVELKETIEEERIGSVEQGSLDIASIDPDKDKFEWVETMDKIVTEKVDCLGYGYIGINAQKVNVGNDADSDASKNLRKALATILSVYRENAVDMYFGEAARIIQYPMPSWSVPEETETEYKEAYGIDSEGNEIYSKSMTLATRYRVALEAALGYFEAAGYTVQDGKLLAAPWGASLQYEVMVTGNGKQEHPVYNVLADAAKALEEIGFYLKINDVETGSQMWNALELGEQELWVAAWETEAVPELYKAYHSDNLPGEGGLNTNYYGLEDGSLDELMISAKHTTDDSERKLLYRQCYEAILDWAVEVPVYQKQKEILFNATHINIATLLPDSTIYYPWMSEIEAMELNESV</sequence>
<name>A0A1I6HJI6_9FIRM</name>
<feature type="domain" description="Solute-binding protein family 5" evidence="4">
    <location>
        <begin position="123"/>
        <end position="173"/>
    </location>
</feature>
<dbReference type="OrthoDB" id="9772924at2"/>
<dbReference type="Pfam" id="PF00496">
    <property type="entry name" value="SBP_bac_5"/>
    <property type="match status" value="2"/>
</dbReference>
<dbReference type="SUPFAM" id="SSF53850">
    <property type="entry name" value="Periplasmic binding protein-like II"/>
    <property type="match status" value="2"/>
</dbReference>
<keyword evidence="2" id="KW-0813">Transport</keyword>
<evidence type="ECO:0000256" key="3">
    <source>
        <dbReference type="ARBA" id="ARBA00022729"/>
    </source>
</evidence>
<organism evidence="5 6">
    <name type="scientific">Anaeromicropila populeti</name>
    <dbReference type="NCBI Taxonomy" id="37658"/>
    <lineage>
        <taxon>Bacteria</taxon>
        <taxon>Bacillati</taxon>
        <taxon>Bacillota</taxon>
        <taxon>Clostridia</taxon>
        <taxon>Lachnospirales</taxon>
        <taxon>Lachnospiraceae</taxon>
        <taxon>Anaeromicropila</taxon>
    </lineage>
</organism>
<dbReference type="AlphaFoldDB" id="A0A1I6HJI6"/>
<dbReference type="STRING" id="37658.SAMN05661086_00041"/>
<protein>
    <submittedName>
        <fullName evidence="5">Peptide/nickel transport system substrate-binding protein</fullName>
    </submittedName>
</protein>
<dbReference type="GO" id="GO:0015833">
    <property type="term" value="P:peptide transport"/>
    <property type="evidence" value="ECO:0007669"/>
    <property type="project" value="TreeGrafter"/>
</dbReference>
<comment type="similarity">
    <text evidence="1">Belongs to the bacterial solute-binding protein 5 family.</text>
</comment>
<dbReference type="InterPro" id="IPR039424">
    <property type="entry name" value="SBP_5"/>
</dbReference>
<evidence type="ECO:0000313" key="5">
    <source>
        <dbReference type="EMBL" id="SFR54635.1"/>
    </source>
</evidence>
<dbReference type="PROSITE" id="PS51257">
    <property type="entry name" value="PROKAR_LIPOPROTEIN"/>
    <property type="match status" value="1"/>
</dbReference>
<evidence type="ECO:0000256" key="1">
    <source>
        <dbReference type="ARBA" id="ARBA00005695"/>
    </source>
</evidence>
<evidence type="ECO:0000256" key="2">
    <source>
        <dbReference type="ARBA" id="ARBA00022448"/>
    </source>
</evidence>
<feature type="domain" description="Solute-binding protein family 5" evidence="4">
    <location>
        <begin position="315"/>
        <end position="664"/>
    </location>
</feature>
<evidence type="ECO:0000313" key="6">
    <source>
        <dbReference type="Proteomes" id="UP000199659"/>
    </source>
</evidence>
<keyword evidence="6" id="KW-1185">Reference proteome</keyword>
<proteinExistence type="inferred from homology"/>